<dbReference type="Pfam" id="PF11346">
    <property type="entry name" value="DUF3149"/>
    <property type="match status" value="1"/>
</dbReference>
<name>A0A679I6K4_9RHOO</name>
<dbReference type="RefSeq" id="WP_202930699.1">
    <property type="nucleotide sequence ID" value="NZ_AP019011.1"/>
</dbReference>
<accession>A0A679I6K4</accession>
<dbReference type="InterPro" id="IPR021494">
    <property type="entry name" value="DUF3149"/>
</dbReference>
<protein>
    <submittedName>
        <fullName evidence="1">Uncharacterized protein</fullName>
    </submittedName>
</protein>
<organism evidence="1 2">
    <name type="scientific">Fluviibacter phosphoraccumulans</name>
    <dbReference type="NCBI Taxonomy" id="1751046"/>
    <lineage>
        <taxon>Bacteria</taxon>
        <taxon>Pseudomonadati</taxon>
        <taxon>Pseudomonadota</taxon>
        <taxon>Betaproteobacteria</taxon>
        <taxon>Rhodocyclales</taxon>
        <taxon>Fluviibacteraceae</taxon>
        <taxon>Fluviibacter</taxon>
    </lineage>
</organism>
<evidence type="ECO:0000313" key="2">
    <source>
        <dbReference type="Proteomes" id="UP000463961"/>
    </source>
</evidence>
<dbReference type="EMBL" id="AP022345">
    <property type="protein sequence ID" value="BBU69805.1"/>
    <property type="molecule type" value="Genomic_DNA"/>
</dbReference>
<sequence>MAWKELFTTDVGLGSLAVIVFVIGMSIFFGRMFNKKMNEKPTEE</sequence>
<reference evidence="2" key="1">
    <citation type="submission" date="2020-01" db="EMBL/GenBank/DDBJ databases">
        <title>Phosphoaccumulans saitamaens gen. nov., sp. nov., a polyphosphate accumulating bacterium isolated from surface river water.</title>
        <authorList>
            <person name="Watanabe K."/>
            <person name="Suda W."/>
        </authorList>
    </citation>
    <scope>NUCLEOTIDE SEQUENCE [LARGE SCALE GENOMIC DNA]</scope>
    <source>
        <strain evidence="2">ICHIAU1</strain>
    </source>
</reference>
<keyword evidence="2" id="KW-1185">Reference proteome</keyword>
<dbReference type="AlphaFoldDB" id="A0A679I6K4"/>
<dbReference type="Proteomes" id="UP000463961">
    <property type="component" value="Chromosome"/>
</dbReference>
<proteinExistence type="predicted"/>
<gene>
    <name evidence="1" type="ORF">ICHIAU1_20880</name>
</gene>
<evidence type="ECO:0000313" key="1">
    <source>
        <dbReference type="EMBL" id="BBU69805.1"/>
    </source>
</evidence>